<dbReference type="GO" id="GO:0005829">
    <property type="term" value="C:cytosol"/>
    <property type="evidence" value="ECO:0007669"/>
    <property type="project" value="TreeGrafter"/>
</dbReference>
<proteinExistence type="predicted"/>
<dbReference type="EMBL" id="CCKQ01009087">
    <property type="protein sequence ID" value="CDW80548.1"/>
    <property type="molecule type" value="Genomic_DNA"/>
</dbReference>
<reference evidence="2 3" key="1">
    <citation type="submission" date="2014-06" db="EMBL/GenBank/DDBJ databases">
        <authorList>
            <person name="Swart Estienne"/>
        </authorList>
    </citation>
    <scope>NUCLEOTIDE SEQUENCE [LARGE SCALE GENOMIC DNA]</scope>
    <source>
        <strain evidence="2 3">130c</strain>
    </source>
</reference>
<sequence>MNPSTSTSDLATVQEEKPRHKYAHPKGGMNLFDEGNIIPAAFKEYVAKIANKIVKAQFSDLLKISSPSFIHSPITYVQGAAMDVLLCQKFLTPAAETDNPFERLKLIICMYIGGSHVNPAFCQCRAPLNPILGETVQRVLPDGTRFYGEQTSHHPPITNFLLEGPDNLYRFSGFFEYKAWLAGVSSIGGSRVGKQIISFRDGGLISIKDPQIEISGLTYGDRVHNILGQMTITDHINKLEAIVTYNPPKAEGGGVMKSLRNKLFKSKDSKEQLSDYFTIQICQKAQTTSKQVKDKVVVSEGSGSWLEYIEFDGKVYWTINDEVPNWEQPDSDNLRQEQREILLPSDSSNRPDLQSMLKKDFISAEPKKTELEELQRKDKHLRTQAEKLRKKQ</sequence>
<protein>
    <recommendedName>
        <fullName evidence="4">Oxysterol binding family protein</fullName>
    </recommendedName>
</protein>
<evidence type="ECO:0000313" key="3">
    <source>
        <dbReference type="Proteomes" id="UP000039865"/>
    </source>
</evidence>
<name>A0A078AIB5_STYLE</name>
<dbReference type="InterPro" id="IPR037239">
    <property type="entry name" value="OSBP_sf"/>
</dbReference>
<feature type="region of interest" description="Disordered" evidence="1">
    <location>
        <begin position="368"/>
        <end position="392"/>
    </location>
</feature>
<dbReference type="OrthoDB" id="14833at2759"/>
<evidence type="ECO:0008006" key="4">
    <source>
        <dbReference type="Google" id="ProtNLM"/>
    </source>
</evidence>
<dbReference type="SUPFAM" id="SSF144000">
    <property type="entry name" value="Oxysterol-binding protein-like"/>
    <property type="match status" value="1"/>
</dbReference>
<keyword evidence="3" id="KW-1185">Reference proteome</keyword>
<dbReference type="Pfam" id="PF01237">
    <property type="entry name" value="Oxysterol_BP"/>
    <property type="match status" value="1"/>
</dbReference>
<dbReference type="Proteomes" id="UP000039865">
    <property type="component" value="Unassembled WGS sequence"/>
</dbReference>
<organism evidence="2 3">
    <name type="scientific">Stylonychia lemnae</name>
    <name type="common">Ciliate</name>
    <dbReference type="NCBI Taxonomy" id="5949"/>
    <lineage>
        <taxon>Eukaryota</taxon>
        <taxon>Sar</taxon>
        <taxon>Alveolata</taxon>
        <taxon>Ciliophora</taxon>
        <taxon>Intramacronucleata</taxon>
        <taxon>Spirotrichea</taxon>
        <taxon>Stichotrichia</taxon>
        <taxon>Sporadotrichida</taxon>
        <taxon>Oxytrichidae</taxon>
        <taxon>Stylonychinae</taxon>
        <taxon>Stylonychia</taxon>
    </lineage>
</organism>
<evidence type="ECO:0000313" key="2">
    <source>
        <dbReference type="EMBL" id="CDW80548.1"/>
    </source>
</evidence>
<feature type="region of interest" description="Disordered" evidence="1">
    <location>
        <begin position="1"/>
        <end position="25"/>
    </location>
</feature>
<dbReference type="PANTHER" id="PTHR10972:SF148">
    <property type="entry name" value="OXYSTEROL-BINDING PROTEIN 9"/>
    <property type="match status" value="1"/>
</dbReference>
<dbReference type="AlphaFoldDB" id="A0A078AIB5"/>
<dbReference type="Gene3D" id="2.40.160.120">
    <property type="match status" value="1"/>
</dbReference>
<evidence type="ECO:0000256" key="1">
    <source>
        <dbReference type="SAM" id="MobiDB-lite"/>
    </source>
</evidence>
<gene>
    <name evidence="2" type="primary">Contig17545.g18662</name>
    <name evidence="2" type="ORF">STYLEM_9550</name>
</gene>
<dbReference type="OMA" id="WTINDEV"/>
<dbReference type="PANTHER" id="PTHR10972">
    <property type="entry name" value="OXYSTEROL-BINDING PROTEIN-RELATED"/>
    <property type="match status" value="1"/>
</dbReference>
<feature type="compositionally biased region" description="Polar residues" evidence="1">
    <location>
        <begin position="1"/>
        <end position="11"/>
    </location>
</feature>
<dbReference type="InterPro" id="IPR000648">
    <property type="entry name" value="Oxysterol-bd"/>
</dbReference>
<accession>A0A078AIB5</accession>
<dbReference type="InParanoid" id="A0A078AIB5"/>
<dbReference type="GO" id="GO:0016020">
    <property type="term" value="C:membrane"/>
    <property type="evidence" value="ECO:0007669"/>
    <property type="project" value="TreeGrafter"/>
</dbReference>
<dbReference type="GO" id="GO:0032934">
    <property type="term" value="F:sterol binding"/>
    <property type="evidence" value="ECO:0007669"/>
    <property type="project" value="TreeGrafter"/>
</dbReference>